<dbReference type="SMART" id="SM00382">
    <property type="entry name" value="AAA"/>
    <property type="match status" value="1"/>
</dbReference>
<dbReference type="AlphaFoldDB" id="A0A261XWG1"/>
<evidence type="ECO:0000313" key="8">
    <source>
        <dbReference type="Proteomes" id="UP000242875"/>
    </source>
</evidence>
<comment type="similarity">
    <text evidence="1">Belongs to the AAA ATPase family. PCH2 subfamily.</text>
</comment>
<sequence>MVKDFNVHVEVCLKPHSNIRFEQVQLYVEKYIRDTTTVLFPHSAINDFAGSSVLLEHVDMIRICEANEATHIDCIRTETATLNIHVYQLSESEGIDEYDSASEEQVDVATSHHLTLPAHSLEGLWENLIFEENIKSRLLEYVYTAMLFSDKAVNSHIISWNRVALLHGPPGTGKTSLCKALAQKLAIRLNQRYSHGKLVEINSHSLFSKWYSESGKLVMKLFGQIMDIVEDDNAFVCVLIDEVESLTSARKAALAGTEPSDAIRVVNALLTQIDKLKSRPNVLILATSNITQAIDLAFIDRADIKQYIGLPRHKAVYSILASCLDELVRVGIITETTDASKTSYLVQLLTCV</sequence>
<dbReference type="Pfam" id="PF23563">
    <property type="entry name" value="TRIP13_N"/>
    <property type="match status" value="1"/>
</dbReference>
<dbReference type="GO" id="GO:0016887">
    <property type="term" value="F:ATP hydrolysis activity"/>
    <property type="evidence" value="ECO:0007669"/>
    <property type="project" value="InterPro"/>
</dbReference>
<evidence type="ECO:0000256" key="5">
    <source>
        <dbReference type="RuleBase" id="RU003651"/>
    </source>
</evidence>
<name>A0A261XWG1_9FUNG</name>
<evidence type="ECO:0000256" key="3">
    <source>
        <dbReference type="ARBA" id="ARBA00022840"/>
    </source>
</evidence>
<organism evidence="7 8">
    <name type="scientific">Bifiguratus adelaidae</name>
    <dbReference type="NCBI Taxonomy" id="1938954"/>
    <lineage>
        <taxon>Eukaryota</taxon>
        <taxon>Fungi</taxon>
        <taxon>Fungi incertae sedis</taxon>
        <taxon>Mucoromycota</taxon>
        <taxon>Mucoromycotina</taxon>
        <taxon>Endogonomycetes</taxon>
        <taxon>Endogonales</taxon>
        <taxon>Endogonales incertae sedis</taxon>
        <taxon>Bifiguratus</taxon>
    </lineage>
</organism>
<evidence type="ECO:0000259" key="6">
    <source>
        <dbReference type="SMART" id="SM00382"/>
    </source>
</evidence>
<dbReference type="InterPro" id="IPR027417">
    <property type="entry name" value="P-loop_NTPase"/>
</dbReference>
<keyword evidence="2 5" id="KW-0547">Nucleotide-binding</keyword>
<dbReference type="EMBL" id="MVBO01000131">
    <property type="protein sequence ID" value="OZJ02706.1"/>
    <property type="molecule type" value="Genomic_DNA"/>
</dbReference>
<dbReference type="GO" id="GO:0005694">
    <property type="term" value="C:chromosome"/>
    <property type="evidence" value="ECO:0007669"/>
    <property type="project" value="TreeGrafter"/>
</dbReference>
<evidence type="ECO:0000313" key="7">
    <source>
        <dbReference type="EMBL" id="OZJ02706.1"/>
    </source>
</evidence>
<dbReference type="GO" id="GO:0005634">
    <property type="term" value="C:nucleus"/>
    <property type="evidence" value="ECO:0007669"/>
    <property type="project" value="TreeGrafter"/>
</dbReference>
<dbReference type="FunFam" id="3.40.50.300:FF:000680">
    <property type="entry name" value="pachytene checkpoint protein 2 homolog"/>
    <property type="match status" value="1"/>
</dbReference>
<dbReference type="GO" id="GO:0005524">
    <property type="term" value="F:ATP binding"/>
    <property type="evidence" value="ECO:0007669"/>
    <property type="project" value="UniProtKB-KW"/>
</dbReference>
<gene>
    <name evidence="7" type="ORF">BZG36_03851</name>
</gene>
<dbReference type="PANTHER" id="PTHR45991">
    <property type="entry name" value="PACHYTENE CHECKPOINT PROTEIN 2"/>
    <property type="match status" value="1"/>
</dbReference>
<dbReference type="InterPro" id="IPR003960">
    <property type="entry name" value="ATPase_AAA_CS"/>
</dbReference>
<dbReference type="InterPro" id="IPR003593">
    <property type="entry name" value="AAA+_ATPase"/>
</dbReference>
<protein>
    <recommendedName>
        <fullName evidence="6">AAA+ ATPase domain-containing protein</fullName>
    </recommendedName>
</protein>
<dbReference type="PANTHER" id="PTHR45991:SF1">
    <property type="entry name" value="PACHYTENE CHECKPOINT PROTEIN 2 HOMOLOG"/>
    <property type="match status" value="1"/>
</dbReference>
<dbReference type="Proteomes" id="UP000242875">
    <property type="component" value="Unassembled WGS sequence"/>
</dbReference>
<comment type="caution">
    <text evidence="7">The sequence shown here is derived from an EMBL/GenBank/DDBJ whole genome shotgun (WGS) entry which is preliminary data.</text>
</comment>
<dbReference type="PROSITE" id="PS00674">
    <property type="entry name" value="AAA"/>
    <property type="match status" value="1"/>
</dbReference>
<evidence type="ECO:0000256" key="1">
    <source>
        <dbReference type="ARBA" id="ARBA00007271"/>
    </source>
</evidence>
<dbReference type="GO" id="GO:0007131">
    <property type="term" value="P:reciprocal meiotic recombination"/>
    <property type="evidence" value="ECO:0007669"/>
    <property type="project" value="TreeGrafter"/>
</dbReference>
<keyword evidence="3 5" id="KW-0067">ATP-binding</keyword>
<reference evidence="7 8" key="1">
    <citation type="journal article" date="2017" name="Mycologia">
        <title>Bifiguratus adelaidae, gen. et sp. nov., a new member of Mucoromycotina in endophytic and soil-dwelling habitats.</title>
        <authorList>
            <person name="Torres-Cruz T.J."/>
            <person name="Billingsley Tobias T.L."/>
            <person name="Almatruk M."/>
            <person name="Hesse C."/>
            <person name="Kuske C.R."/>
            <person name="Desiro A."/>
            <person name="Benucci G.M."/>
            <person name="Bonito G."/>
            <person name="Stajich J.E."/>
            <person name="Dunlap C."/>
            <person name="Arnold A.E."/>
            <person name="Porras-Alfaro A."/>
        </authorList>
    </citation>
    <scope>NUCLEOTIDE SEQUENCE [LARGE SCALE GENOMIC DNA]</scope>
    <source>
        <strain evidence="7 8">AZ0501</strain>
    </source>
</reference>
<evidence type="ECO:0000256" key="4">
    <source>
        <dbReference type="ARBA" id="ARBA00023254"/>
    </source>
</evidence>
<dbReference type="PRINTS" id="PR00300">
    <property type="entry name" value="CLPPROTEASEA"/>
</dbReference>
<dbReference type="Gene3D" id="3.40.50.300">
    <property type="entry name" value="P-loop containing nucleotide triphosphate hydrolases"/>
    <property type="match status" value="1"/>
</dbReference>
<dbReference type="SUPFAM" id="SSF52540">
    <property type="entry name" value="P-loop containing nucleoside triphosphate hydrolases"/>
    <property type="match status" value="1"/>
</dbReference>
<dbReference type="Pfam" id="PF00004">
    <property type="entry name" value="AAA"/>
    <property type="match status" value="1"/>
</dbReference>
<dbReference type="Pfam" id="PF23242">
    <property type="entry name" value="AAA_lid_TRIP13_C"/>
    <property type="match status" value="1"/>
</dbReference>
<keyword evidence="8" id="KW-1185">Reference proteome</keyword>
<accession>A0A261XWG1</accession>
<dbReference type="GO" id="GO:0051598">
    <property type="term" value="P:meiotic recombination checkpoint signaling"/>
    <property type="evidence" value="ECO:0007669"/>
    <property type="project" value="TreeGrafter"/>
</dbReference>
<dbReference type="OrthoDB" id="10042665at2759"/>
<keyword evidence="4" id="KW-0469">Meiosis</keyword>
<feature type="domain" description="AAA+ ATPase" evidence="6">
    <location>
        <begin position="160"/>
        <end position="312"/>
    </location>
</feature>
<dbReference type="InterPro" id="IPR003959">
    <property type="entry name" value="ATPase_AAA_core"/>
</dbReference>
<dbReference type="InterPro" id="IPR044539">
    <property type="entry name" value="Pch2-like"/>
</dbReference>
<proteinExistence type="inferred from homology"/>
<dbReference type="InterPro" id="IPR058249">
    <property type="entry name" value="Pch2_C"/>
</dbReference>
<evidence type="ECO:0000256" key="2">
    <source>
        <dbReference type="ARBA" id="ARBA00022741"/>
    </source>
</evidence>
<dbReference type="CDD" id="cd19508">
    <property type="entry name" value="RecA-like_Pch2-like"/>
    <property type="match status" value="1"/>
</dbReference>
<dbReference type="InterPro" id="IPR001270">
    <property type="entry name" value="ClpA/B"/>
</dbReference>